<dbReference type="GO" id="GO:0016791">
    <property type="term" value="F:phosphatase activity"/>
    <property type="evidence" value="ECO:0007669"/>
    <property type="project" value="TreeGrafter"/>
</dbReference>
<evidence type="ECO:0000259" key="3">
    <source>
        <dbReference type="PROSITE" id="PS50110"/>
    </source>
</evidence>
<gene>
    <name evidence="4" type="ordered locus">Acid345_3932</name>
</gene>
<keyword evidence="2" id="KW-0597">Phosphoprotein</keyword>
<dbReference type="InterPro" id="IPR001789">
    <property type="entry name" value="Sig_transdc_resp-reg_receiver"/>
</dbReference>
<dbReference type="SUPFAM" id="SSF52172">
    <property type="entry name" value="CheY-like"/>
    <property type="match status" value="1"/>
</dbReference>
<evidence type="ECO:0000256" key="1">
    <source>
        <dbReference type="ARBA" id="ARBA00022801"/>
    </source>
</evidence>
<dbReference type="PANTHER" id="PTHR43156">
    <property type="entry name" value="STAGE II SPORULATION PROTEIN E-RELATED"/>
    <property type="match status" value="1"/>
</dbReference>
<dbReference type="PANTHER" id="PTHR43156:SF2">
    <property type="entry name" value="STAGE II SPORULATION PROTEIN E"/>
    <property type="match status" value="1"/>
</dbReference>
<proteinExistence type="predicted"/>
<reference evidence="4 5" key="1">
    <citation type="journal article" date="2009" name="Appl. Environ. Microbiol.">
        <title>Three genomes from the phylum Acidobacteria provide insight into the lifestyles of these microorganisms in soils.</title>
        <authorList>
            <person name="Ward N.L."/>
            <person name="Challacombe J.F."/>
            <person name="Janssen P.H."/>
            <person name="Henrissat B."/>
            <person name="Coutinho P.M."/>
            <person name="Wu M."/>
            <person name="Xie G."/>
            <person name="Haft D.H."/>
            <person name="Sait M."/>
            <person name="Badger J."/>
            <person name="Barabote R.D."/>
            <person name="Bradley B."/>
            <person name="Brettin T.S."/>
            <person name="Brinkac L.M."/>
            <person name="Bruce D."/>
            <person name="Creasy T."/>
            <person name="Daugherty S.C."/>
            <person name="Davidsen T.M."/>
            <person name="DeBoy R.T."/>
            <person name="Detter J.C."/>
            <person name="Dodson R.J."/>
            <person name="Durkin A.S."/>
            <person name="Ganapathy A."/>
            <person name="Gwinn-Giglio M."/>
            <person name="Han C.S."/>
            <person name="Khouri H."/>
            <person name="Kiss H."/>
            <person name="Kothari S.P."/>
            <person name="Madupu R."/>
            <person name="Nelson K.E."/>
            <person name="Nelson W.C."/>
            <person name="Paulsen I."/>
            <person name="Penn K."/>
            <person name="Ren Q."/>
            <person name="Rosovitz M.J."/>
            <person name="Selengut J.D."/>
            <person name="Shrivastava S."/>
            <person name="Sullivan S.A."/>
            <person name="Tapia R."/>
            <person name="Thompson L.S."/>
            <person name="Watkins K.L."/>
            <person name="Yang Q."/>
            <person name="Yu C."/>
            <person name="Zafar N."/>
            <person name="Zhou L."/>
            <person name="Kuske C.R."/>
        </authorList>
    </citation>
    <scope>NUCLEOTIDE SEQUENCE [LARGE SCALE GENOMIC DNA]</scope>
    <source>
        <strain evidence="4 5">Ellin345</strain>
    </source>
</reference>
<keyword evidence="5" id="KW-1185">Reference proteome</keyword>
<keyword evidence="1" id="KW-0378">Hydrolase</keyword>
<dbReference type="Gene3D" id="3.40.50.2300">
    <property type="match status" value="1"/>
</dbReference>
<evidence type="ECO:0000313" key="4">
    <source>
        <dbReference type="EMBL" id="ABF42932.1"/>
    </source>
</evidence>
<dbReference type="InterPro" id="IPR052016">
    <property type="entry name" value="Bact_Sigma-Reg"/>
</dbReference>
<dbReference type="GO" id="GO:0000160">
    <property type="term" value="P:phosphorelay signal transduction system"/>
    <property type="evidence" value="ECO:0007669"/>
    <property type="project" value="InterPro"/>
</dbReference>
<dbReference type="OrthoDB" id="311592at2"/>
<dbReference type="PROSITE" id="PS50110">
    <property type="entry name" value="RESPONSE_REGULATORY"/>
    <property type="match status" value="1"/>
</dbReference>
<dbReference type="EMBL" id="CP000360">
    <property type="protein sequence ID" value="ABF42932.1"/>
    <property type="molecule type" value="Genomic_DNA"/>
</dbReference>
<evidence type="ECO:0000256" key="2">
    <source>
        <dbReference type="PROSITE-ProRule" id="PRU00169"/>
    </source>
</evidence>
<dbReference type="SMART" id="SM00448">
    <property type="entry name" value="REC"/>
    <property type="match status" value="1"/>
</dbReference>
<protein>
    <submittedName>
        <fullName evidence="4">Response regulator receiver modulated serine phosphatase</fullName>
    </submittedName>
</protein>
<dbReference type="EnsemblBacteria" id="ABF42932">
    <property type="protein sequence ID" value="ABF42932"/>
    <property type="gene ID" value="Acid345_3932"/>
</dbReference>
<dbReference type="InterPro" id="IPR011006">
    <property type="entry name" value="CheY-like_superfamily"/>
</dbReference>
<dbReference type="InterPro" id="IPR001932">
    <property type="entry name" value="PPM-type_phosphatase-like_dom"/>
</dbReference>
<dbReference type="SMART" id="SM00331">
    <property type="entry name" value="PP2C_SIG"/>
    <property type="match status" value="1"/>
</dbReference>
<dbReference type="Pfam" id="PF00072">
    <property type="entry name" value="Response_reg"/>
    <property type="match status" value="1"/>
</dbReference>
<dbReference type="KEGG" id="aba:Acid345_3932"/>
<dbReference type="RefSeq" id="WP_011524731.1">
    <property type="nucleotide sequence ID" value="NC_008009.1"/>
</dbReference>
<dbReference type="Pfam" id="PF07228">
    <property type="entry name" value="SpoIIE"/>
    <property type="match status" value="1"/>
</dbReference>
<dbReference type="eggNOG" id="COG2208">
    <property type="taxonomic scope" value="Bacteria"/>
</dbReference>
<feature type="modified residue" description="4-aspartylphosphate" evidence="2">
    <location>
        <position position="68"/>
    </location>
</feature>
<dbReference type="Gene3D" id="3.60.40.10">
    <property type="entry name" value="PPM-type phosphatase domain"/>
    <property type="match status" value="1"/>
</dbReference>
<dbReference type="AlphaFoldDB" id="Q1IJL8"/>
<name>Q1IJL8_KORVE</name>
<evidence type="ECO:0000313" key="5">
    <source>
        <dbReference type="Proteomes" id="UP000002432"/>
    </source>
</evidence>
<dbReference type="InterPro" id="IPR036457">
    <property type="entry name" value="PPM-type-like_dom_sf"/>
</dbReference>
<dbReference type="Proteomes" id="UP000002432">
    <property type="component" value="Chromosome"/>
</dbReference>
<dbReference type="HOGENOM" id="CLU_000445_43_7_0"/>
<organism evidence="4 5">
    <name type="scientific">Koribacter versatilis (strain Ellin345)</name>
    <dbReference type="NCBI Taxonomy" id="204669"/>
    <lineage>
        <taxon>Bacteria</taxon>
        <taxon>Pseudomonadati</taxon>
        <taxon>Acidobacteriota</taxon>
        <taxon>Terriglobia</taxon>
        <taxon>Terriglobales</taxon>
        <taxon>Candidatus Korobacteraceae</taxon>
        <taxon>Candidatus Korobacter</taxon>
    </lineage>
</organism>
<sequence>MASTSSSAETRAALAASARILIGEDQQDVQDALHILLKGAGYAAESASTPDAILSKLESGKYDLLLMDLNYRRDTTSGSEGLEILGILRNMPAPPPVIVMTAWGSIELAVQAMHMGARDFIQKPWDNNHLLHLAEKHISAHRDETLRKFKQDHELAEAQAVQKRLMPATLPKISGIDIAGQCQPAGAVAGDYFDVLQLGDNLGICIADVIGKGLPAALMMSNLQAAVKVTAADWVKPSELCKRVNALACRNGAVDKFISFFYAVYEPATRNLMYTNAGHNPPMVIRSNGECLRLDTPDVVLGQISDWQYQDAHFQLEPGDKLVLYTDGMNEAGEQDGNEFGEERLSAFFQQRPAARASELLPEVFAAITEHCHNNFADDATCLILSVD</sequence>
<dbReference type="CDD" id="cd00156">
    <property type="entry name" value="REC"/>
    <property type="match status" value="1"/>
</dbReference>
<dbReference type="eggNOG" id="COG0745">
    <property type="taxonomic scope" value="Bacteria"/>
</dbReference>
<accession>Q1IJL8</accession>
<feature type="domain" description="Response regulatory" evidence="3">
    <location>
        <begin position="19"/>
        <end position="138"/>
    </location>
</feature>
<dbReference type="STRING" id="204669.Acid345_3932"/>
<dbReference type="SUPFAM" id="SSF81606">
    <property type="entry name" value="PP2C-like"/>
    <property type="match status" value="1"/>
</dbReference>